<feature type="transmembrane region" description="Helical" evidence="1">
    <location>
        <begin position="57"/>
        <end position="77"/>
    </location>
</feature>
<name>A0A9P5RQU7_9FUNG</name>
<dbReference type="Gene3D" id="1.20.1250.20">
    <property type="entry name" value="MFS general substrate transporter like domains"/>
    <property type="match status" value="1"/>
</dbReference>
<dbReference type="AlphaFoldDB" id="A0A9P5RQU7"/>
<keyword evidence="1" id="KW-0472">Membrane</keyword>
<feature type="non-terminal residue" evidence="2">
    <location>
        <position position="1"/>
    </location>
</feature>
<evidence type="ECO:0000313" key="3">
    <source>
        <dbReference type="Proteomes" id="UP000748756"/>
    </source>
</evidence>
<keyword evidence="3" id="KW-1185">Reference proteome</keyword>
<gene>
    <name evidence="2" type="ORF">BG015_002768</name>
</gene>
<evidence type="ECO:0000256" key="1">
    <source>
        <dbReference type="SAM" id="Phobius"/>
    </source>
</evidence>
<accession>A0A9P5RQU7</accession>
<dbReference type="InterPro" id="IPR036259">
    <property type="entry name" value="MFS_trans_sf"/>
</dbReference>
<organism evidence="2 3">
    <name type="scientific">Linnemannia schmuckeri</name>
    <dbReference type="NCBI Taxonomy" id="64567"/>
    <lineage>
        <taxon>Eukaryota</taxon>
        <taxon>Fungi</taxon>
        <taxon>Fungi incertae sedis</taxon>
        <taxon>Mucoromycota</taxon>
        <taxon>Mortierellomycotina</taxon>
        <taxon>Mortierellomycetes</taxon>
        <taxon>Mortierellales</taxon>
        <taxon>Mortierellaceae</taxon>
        <taxon>Linnemannia</taxon>
    </lineage>
</organism>
<dbReference type="EMBL" id="JAAAUQ010001570">
    <property type="protein sequence ID" value="KAF9137321.1"/>
    <property type="molecule type" value="Genomic_DNA"/>
</dbReference>
<evidence type="ECO:0000313" key="2">
    <source>
        <dbReference type="EMBL" id="KAF9137321.1"/>
    </source>
</evidence>
<proteinExistence type="predicted"/>
<keyword evidence="1" id="KW-0812">Transmembrane</keyword>
<dbReference type="OrthoDB" id="8904098at2759"/>
<sequence>ALFSPTGVQFTYIEAGRQFRAVSTSFWLLATSFGSILIMIFEPVFEDAGFSSSKKGWAYSGIGLFGFFLYCIASYFYTPRKLRPSINESARLAKEAEMSLTRQ</sequence>
<reference evidence="2" key="1">
    <citation type="journal article" date="2020" name="Fungal Divers.">
        <title>Resolving the Mortierellaceae phylogeny through synthesis of multi-gene phylogenetics and phylogenomics.</title>
        <authorList>
            <person name="Vandepol N."/>
            <person name="Liber J."/>
            <person name="Desiro A."/>
            <person name="Na H."/>
            <person name="Kennedy M."/>
            <person name="Barry K."/>
            <person name="Grigoriev I.V."/>
            <person name="Miller A.N."/>
            <person name="O'Donnell K."/>
            <person name="Stajich J.E."/>
            <person name="Bonito G."/>
        </authorList>
    </citation>
    <scope>NUCLEOTIDE SEQUENCE</scope>
    <source>
        <strain evidence="2">NRRL 6426</strain>
    </source>
</reference>
<dbReference type="Proteomes" id="UP000748756">
    <property type="component" value="Unassembled WGS sequence"/>
</dbReference>
<comment type="caution">
    <text evidence="2">The sequence shown here is derived from an EMBL/GenBank/DDBJ whole genome shotgun (WGS) entry which is preliminary data.</text>
</comment>
<feature type="transmembrane region" description="Helical" evidence="1">
    <location>
        <begin position="26"/>
        <end position="45"/>
    </location>
</feature>
<keyword evidence="1" id="KW-1133">Transmembrane helix</keyword>
<protein>
    <submittedName>
        <fullName evidence="2">Uncharacterized protein</fullName>
    </submittedName>
</protein>